<dbReference type="AlphaFoldDB" id="A0A410E161"/>
<keyword evidence="4" id="KW-1185">Reference proteome</keyword>
<dbReference type="InterPro" id="IPR024163">
    <property type="entry name" value="Aerotolerance_reg_N"/>
</dbReference>
<accession>A0A410E161</accession>
<dbReference type="Pfam" id="PF07584">
    <property type="entry name" value="BatA"/>
    <property type="match status" value="1"/>
</dbReference>
<dbReference type="PANTHER" id="PTHR37464:SF1">
    <property type="entry name" value="BLL2463 PROTEIN"/>
    <property type="match status" value="1"/>
</dbReference>
<sequence length="599" mass="66925">MKLYSPMSLWFLLLIPLLILMYILKQKYEEKEVPSLFLWQQVLAETEASTPFEKFKNNLLFFLQLLILLLCIFALANPFVKLGNKNFQNVIIVMDNSGSMSALGDKNSRLEEAEKKAEDMVKSLSPDSRITLISSAKSSKVEVSSSTDKKDVISKIKTIKQSNSAGDINDTYSLVKSISNSYDSYKVVYYTDSDVNLKDLNGEVVSLSIPRENVSLDYMSQAKDKDYLNVMVRVTNHGNDTTSELLLYGEEKLLDIKNVDIKAGETKTVYFDKVQTKDRFLKCELSQKDGLDTDNDIYSIVKQKNGAKVLLSSSQNVFLEKALSTIKDVELFKTNPGEAIEGDYDLYIFDGKLPSTLPKKGNILIINPDRSNEYFNLSSEKDGGKAEILSHVVTKYMDKSSFVVSKVKNIEVPSWGSVIMKAGGSNAAFCGEVKGQKVSALAFDLHNSDMPLTPEFPIFINNLMSYLLDRDTVSGTQYYTGDNIEIVPQPEAEKIWISTPDNEKVELGTKYPLKPFDGADKPGIYEVHQKIGKNEQTKLIAVNFPTSESDTFKKIASKSVGKSSSEISKSGMSLSNVLLALAVIILLIEWYAYVRIHGK</sequence>
<dbReference type="PROSITE" id="PS50234">
    <property type="entry name" value="VWFA"/>
    <property type="match status" value="1"/>
</dbReference>
<evidence type="ECO:0000313" key="4">
    <source>
        <dbReference type="Proteomes" id="UP000286268"/>
    </source>
</evidence>
<organism evidence="3 4">
    <name type="scientific">Clostridium manihotivorum</name>
    <dbReference type="NCBI Taxonomy" id="2320868"/>
    <lineage>
        <taxon>Bacteria</taxon>
        <taxon>Bacillati</taxon>
        <taxon>Bacillota</taxon>
        <taxon>Clostridia</taxon>
        <taxon>Eubacteriales</taxon>
        <taxon>Clostridiaceae</taxon>
        <taxon>Clostridium</taxon>
    </lineage>
</organism>
<evidence type="ECO:0000259" key="2">
    <source>
        <dbReference type="PROSITE" id="PS50234"/>
    </source>
</evidence>
<evidence type="ECO:0000313" key="3">
    <source>
        <dbReference type="EMBL" id="QAA35043.1"/>
    </source>
</evidence>
<dbReference type="InterPro" id="IPR011933">
    <property type="entry name" value="Double_TM_dom"/>
</dbReference>
<keyword evidence="1" id="KW-1133">Transmembrane helix</keyword>
<dbReference type="InterPro" id="IPR036465">
    <property type="entry name" value="vWFA_dom_sf"/>
</dbReference>
<name>A0A410E161_9CLOT</name>
<feature type="domain" description="VWFA" evidence="2">
    <location>
        <begin position="89"/>
        <end position="274"/>
    </location>
</feature>
<dbReference type="InterPro" id="IPR002035">
    <property type="entry name" value="VWF_A"/>
</dbReference>
<feature type="transmembrane region" description="Helical" evidence="1">
    <location>
        <begin position="574"/>
        <end position="594"/>
    </location>
</feature>
<feature type="transmembrane region" description="Helical" evidence="1">
    <location>
        <begin position="59"/>
        <end position="80"/>
    </location>
</feature>
<keyword evidence="1" id="KW-0812">Transmembrane</keyword>
<dbReference type="PANTHER" id="PTHR37464">
    <property type="entry name" value="BLL2463 PROTEIN"/>
    <property type="match status" value="1"/>
</dbReference>
<dbReference type="EMBL" id="CP025746">
    <property type="protein sequence ID" value="QAA35043.1"/>
    <property type="molecule type" value="Genomic_DNA"/>
</dbReference>
<protein>
    <recommendedName>
        <fullName evidence="2">VWFA domain-containing protein</fullName>
    </recommendedName>
</protein>
<feature type="transmembrane region" description="Helical" evidence="1">
    <location>
        <begin position="6"/>
        <end position="24"/>
    </location>
</feature>
<dbReference type="NCBIfam" id="TIGR02226">
    <property type="entry name" value="two_anch"/>
    <property type="match status" value="1"/>
</dbReference>
<dbReference type="SUPFAM" id="SSF53300">
    <property type="entry name" value="vWA-like"/>
    <property type="match status" value="1"/>
</dbReference>
<dbReference type="Proteomes" id="UP000286268">
    <property type="component" value="Chromosome"/>
</dbReference>
<dbReference type="KEGG" id="cmah:C1I91_27255"/>
<evidence type="ECO:0000256" key="1">
    <source>
        <dbReference type="SAM" id="Phobius"/>
    </source>
</evidence>
<gene>
    <name evidence="3" type="ORF">C1I91_27255</name>
</gene>
<dbReference type="Gene3D" id="3.40.50.410">
    <property type="entry name" value="von Willebrand factor, type A domain"/>
    <property type="match status" value="1"/>
</dbReference>
<dbReference type="Pfam" id="PF13519">
    <property type="entry name" value="VWA_2"/>
    <property type="match status" value="1"/>
</dbReference>
<dbReference type="OrthoDB" id="9780136at2"/>
<dbReference type="RefSeq" id="WP_128215736.1">
    <property type="nucleotide sequence ID" value="NZ_CP025746.1"/>
</dbReference>
<keyword evidence="1" id="KW-0472">Membrane</keyword>
<reference evidence="3 4" key="1">
    <citation type="submission" date="2018-01" db="EMBL/GenBank/DDBJ databases">
        <title>Genome Sequencing and Assembly of Anaerobacter polyendosporus strain CT4.</title>
        <authorList>
            <person name="Tachaapaikoon C."/>
            <person name="Sutheeworapong S."/>
            <person name="Jenjaroenpun P."/>
            <person name="Wongsurawat T."/>
            <person name="Nookeaw I."/>
            <person name="Cheawchanlertfa P."/>
            <person name="Kosugi A."/>
            <person name="Cheevadhanarak S."/>
            <person name="Ratanakhanokchai K."/>
        </authorList>
    </citation>
    <scope>NUCLEOTIDE SEQUENCE [LARGE SCALE GENOMIC DNA]</scope>
    <source>
        <strain evidence="3 4">CT4</strain>
    </source>
</reference>
<proteinExistence type="predicted"/>